<protein>
    <recommendedName>
        <fullName evidence="3">Kelch motif family protein</fullName>
    </recommendedName>
</protein>
<accession>X6LZS9</accession>
<sequence length="341" mass="39904">MVLDSKSLHMLAKHTLPFYLFVGNHCIFNTNNDNKNELRLFNYNSQVVVRFDEHNNTWESTKFKIDRELEHVFDYSFVCIDGFVIVFGGCCNGTHSSSVKVYCIKTKRWKLCPHKLPGFYFKTCALLNADNTEIHIIGGISRHIILGQHLKIKVNDIIQMVEFSFDILKNNTIQQQLDGSMSLILSYLIFYGKNTLFDEGKITGCFLVNLMQLNIFVVLCNVLFKLDSIKCKKICFYLFELPDKFFCYKKILDRFFIQKKANNNVIVIVLYEDFNHLCVDKDYPLDAFEEAILDRKINKFVEITIAKDKTKLVINYIDKINKIDKVLKQITKIEEIYQIID</sequence>
<dbReference type="InterPro" id="IPR006652">
    <property type="entry name" value="Kelch_1"/>
</dbReference>
<dbReference type="Pfam" id="PF01344">
    <property type="entry name" value="Kelch_1"/>
    <property type="match status" value="1"/>
</dbReference>
<dbReference type="EMBL" id="ASPP01026194">
    <property type="protein sequence ID" value="ETO07398.1"/>
    <property type="molecule type" value="Genomic_DNA"/>
</dbReference>
<name>X6LZS9_RETFI</name>
<evidence type="ECO:0000313" key="1">
    <source>
        <dbReference type="EMBL" id="ETO07398.1"/>
    </source>
</evidence>
<dbReference type="AlphaFoldDB" id="X6LZS9"/>
<organism evidence="1 2">
    <name type="scientific">Reticulomyxa filosa</name>
    <dbReference type="NCBI Taxonomy" id="46433"/>
    <lineage>
        <taxon>Eukaryota</taxon>
        <taxon>Sar</taxon>
        <taxon>Rhizaria</taxon>
        <taxon>Retaria</taxon>
        <taxon>Foraminifera</taxon>
        <taxon>Monothalamids</taxon>
        <taxon>Reticulomyxidae</taxon>
        <taxon>Reticulomyxa</taxon>
    </lineage>
</organism>
<comment type="caution">
    <text evidence="1">The sequence shown here is derived from an EMBL/GenBank/DDBJ whole genome shotgun (WGS) entry which is preliminary data.</text>
</comment>
<dbReference type="Proteomes" id="UP000023152">
    <property type="component" value="Unassembled WGS sequence"/>
</dbReference>
<gene>
    <name evidence="1" type="ORF">RFI_29994</name>
</gene>
<dbReference type="SUPFAM" id="SSF117281">
    <property type="entry name" value="Kelch motif"/>
    <property type="match status" value="1"/>
</dbReference>
<dbReference type="InterPro" id="IPR015915">
    <property type="entry name" value="Kelch-typ_b-propeller"/>
</dbReference>
<dbReference type="Gene3D" id="2.120.10.80">
    <property type="entry name" value="Kelch-type beta propeller"/>
    <property type="match status" value="1"/>
</dbReference>
<evidence type="ECO:0008006" key="3">
    <source>
        <dbReference type="Google" id="ProtNLM"/>
    </source>
</evidence>
<proteinExistence type="predicted"/>
<keyword evidence="2" id="KW-1185">Reference proteome</keyword>
<reference evidence="1 2" key="1">
    <citation type="journal article" date="2013" name="Curr. Biol.">
        <title>The Genome of the Foraminiferan Reticulomyxa filosa.</title>
        <authorList>
            <person name="Glockner G."/>
            <person name="Hulsmann N."/>
            <person name="Schleicher M."/>
            <person name="Noegel A.A."/>
            <person name="Eichinger L."/>
            <person name="Gallinger C."/>
            <person name="Pawlowski J."/>
            <person name="Sierra R."/>
            <person name="Euteneuer U."/>
            <person name="Pillet L."/>
            <person name="Moustafa A."/>
            <person name="Platzer M."/>
            <person name="Groth M."/>
            <person name="Szafranski K."/>
            <person name="Schliwa M."/>
        </authorList>
    </citation>
    <scope>NUCLEOTIDE SEQUENCE [LARGE SCALE GENOMIC DNA]</scope>
</reference>
<evidence type="ECO:0000313" key="2">
    <source>
        <dbReference type="Proteomes" id="UP000023152"/>
    </source>
</evidence>